<comment type="caution">
    <text evidence="9">The sequence shown here is derived from an EMBL/GenBank/DDBJ whole genome shotgun (WGS) entry which is preliminary data.</text>
</comment>
<evidence type="ECO:0000256" key="1">
    <source>
        <dbReference type="ARBA" id="ARBA00004953"/>
    </source>
</evidence>
<dbReference type="PANTHER" id="PTHR43467">
    <property type="entry name" value="COBALT-PRECORRIN-2 C(20)-METHYLTRANSFERASE"/>
    <property type="match status" value="1"/>
</dbReference>
<sequence length="233" mass="24316">MDNVKKGTLHGVSVGPGDPELMTLKAVRCIEQCPVLAAPQTAAGRMLALDIAKGAVDVSGKIILPLHFAMSRDSEVLKASHAAAADAVRAHLDAGRDVALLNLGDVSIYATYGYLEEILTAQGYAAVRIAGVPSFCAAAARLGQSLTGGMEQPLTIAPGRHVEQVLAAPGAKVLMKTGRRLPKTLDALRERGLLANSAMVCNCGLPDEAVFPALTDYDPAQDAGYFATILVKE</sequence>
<evidence type="ECO:0000313" key="10">
    <source>
        <dbReference type="Proteomes" id="UP000250583"/>
    </source>
</evidence>
<dbReference type="GO" id="GO:0009236">
    <property type="term" value="P:cobalamin biosynthetic process"/>
    <property type="evidence" value="ECO:0007669"/>
    <property type="project" value="UniProtKB-UniRule"/>
</dbReference>
<dbReference type="Pfam" id="PF00590">
    <property type="entry name" value="TP_methylase"/>
    <property type="match status" value="1"/>
</dbReference>
<gene>
    <name evidence="9" type="primary">cobI</name>
    <name evidence="9" type="ORF">C4N22_03020</name>
</gene>
<evidence type="ECO:0000256" key="7">
    <source>
        <dbReference type="PIRNR" id="PIRNR036427"/>
    </source>
</evidence>
<dbReference type="PIRSF" id="PIRSF036427">
    <property type="entry name" value="Precrrn-2_mtase"/>
    <property type="match status" value="1"/>
</dbReference>
<comment type="similarity">
    <text evidence="2 7">Belongs to the precorrin methyltransferase family.</text>
</comment>
<dbReference type="Proteomes" id="UP000250583">
    <property type="component" value="Unassembled WGS sequence"/>
</dbReference>
<dbReference type="NCBIfam" id="TIGR01467">
    <property type="entry name" value="cobI_cbiL"/>
    <property type="match status" value="1"/>
</dbReference>
<evidence type="ECO:0000256" key="2">
    <source>
        <dbReference type="ARBA" id="ARBA00005879"/>
    </source>
</evidence>
<dbReference type="Gene3D" id="3.40.1010.10">
    <property type="entry name" value="Cobalt-precorrin-4 Transmethylase, Domain 1"/>
    <property type="match status" value="1"/>
</dbReference>
<name>A0A329UL45_9FIRM</name>
<protein>
    <submittedName>
        <fullName evidence="9">Precorrin-2 C(20)-methyltransferase</fullName>
    </submittedName>
</protein>
<accession>A0A329UL45</accession>
<dbReference type="InterPro" id="IPR014777">
    <property type="entry name" value="4pyrrole_Mease_sub1"/>
</dbReference>
<dbReference type="InterPro" id="IPR012382">
    <property type="entry name" value="CobI/CbiL"/>
</dbReference>
<reference evidence="9 10" key="1">
    <citation type="submission" date="2018-02" db="EMBL/GenBank/DDBJ databases">
        <title>Complete genome sequencing of Faecalibacterium prausnitzii strains isolated from the human gut.</title>
        <authorList>
            <person name="Fitzgerald B.C."/>
            <person name="Shkoporov A.N."/>
            <person name="Ross P.R."/>
            <person name="Hill C."/>
        </authorList>
    </citation>
    <scope>NUCLEOTIDE SEQUENCE [LARGE SCALE GENOMIC DNA]</scope>
    <source>
        <strain evidence="9 10">APC923/61-1</strain>
    </source>
</reference>
<dbReference type="CDD" id="cd11645">
    <property type="entry name" value="Precorrin_2_C20_MT"/>
    <property type="match status" value="1"/>
</dbReference>
<dbReference type="OrthoDB" id="9804789at2"/>
<dbReference type="GO" id="GO:0030788">
    <property type="term" value="F:precorrin-2 C20-methyltransferase activity"/>
    <property type="evidence" value="ECO:0007669"/>
    <property type="project" value="InterPro"/>
</dbReference>
<comment type="pathway">
    <text evidence="1">Cofactor biosynthesis; adenosylcobalamin biosynthesis.</text>
</comment>
<dbReference type="SUPFAM" id="SSF53790">
    <property type="entry name" value="Tetrapyrrole methylase"/>
    <property type="match status" value="1"/>
</dbReference>
<keyword evidence="6" id="KW-0949">S-adenosyl-L-methionine</keyword>
<keyword evidence="4 9" id="KW-0489">Methyltransferase</keyword>
<evidence type="ECO:0000313" key="9">
    <source>
        <dbReference type="EMBL" id="RAW61660.1"/>
    </source>
</evidence>
<keyword evidence="3" id="KW-0169">Cobalamin biosynthesis</keyword>
<evidence type="ECO:0000256" key="6">
    <source>
        <dbReference type="ARBA" id="ARBA00022691"/>
    </source>
</evidence>
<evidence type="ECO:0000256" key="4">
    <source>
        <dbReference type="ARBA" id="ARBA00022603"/>
    </source>
</evidence>
<dbReference type="UniPathway" id="UPA00148"/>
<feature type="domain" description="Tetrapyrrole methylase" evidence="8">
    <location>
        <begin position="8"/>
        <end position="212"/>
    </location>
</feature>
<dbReference type="GO" id="GO:0032259">
    <property type="term" value="P:methylation"/>
    <property type="evidence" value="ECO:0007669"/>
    <property type="project" value="UniProtKB-KW"/>
</dbReference>
<evidence type="ECO:0000256" key="3">
    <source>
        <dbReference type="ARBA" id="ARBA00022573"/>
    </source>
</evidence>
<evidence type="ECO:0000256" key="5">
    <source>
        <dbReference type="ARBA" id="ARBA00022679"/>
    </source>
</evidence>
<dbReference type="InterPro" id="IPR014776">
    <property type="entry name" value="4pyrrole_Mease_sub2"/>
</dbReference>
<dbReference type="PANTHER" id="PTHR43467:SF2">
    <property type="entry name" value="COBALT-PRECORRIN-2 C(20)-METHYLTRANSFERASE"/>
    <property type="match status" value="1"/>
</dbReference>
<evidence type="ECO:0000259" key="8">
    <source>
        <dbReference type="Pfam" id="PF00590"/>
    </source>
</evidence>
<dbReference type="Gene3D" id="3.30.950.10">
    <property type="entry name" value="Methyltransferase, Cobalt-precorrin-4 Transmethylase, Domain 2"/>
    <property type="match status" value="1"/>
</dbReference>
<dbReference type="AlphaFoldDB" id="A0A329UL45"/>
<dbReference type="InterPro" id="IPR006364">
    <property type="entry name" value="CobI/CbiL/CobIJ_dom"/>
</dbReference>
<organism evidence="9 10">
    <name type="scientific">Faecalibacterium prausnitzii</name>
    <dbReference type="NCBI Taxonomy" id="853"/>
    <lineage>
        <taxon>Bacteria</taxon>
        <taxon>Bacillati</taxon>
        <taxon>Bacillota</taxon>
        <taxon>Clostridia</taxon>
        <taxon>Eubacteriales</taxon>
        <taxon>Oscillospiraceae</taxon>
        <taxon>Faecalibacterium</taxon>
    </lineage>
</organism>
<dbReference type="EMBL" id="PRLE01000001">
    <property type="protein sequence ID" value="RAW61660.1"/>
    <property type="molecule type" value="Genomic_DNA"/>
</dbReference>
<proteinExistence type="inferred from homology"/>
<dbReference type="InterPro" id="IPR000878">
    <property type="entry name" value="4pyrrol_Mease"/>
</dbReference>
<dbReference type="InterPro" id="IPR035996">
    <property type="entry name" value="4pyrrol_Methylase_sf"/>
</dbReference>
<keyword evidence="5 9" id="KW-0808">Transferase</keyword>
<dbReference type="RefSeq" id="WP_112147944.1">
    <property type="nucleotide sequence ID" value="NZ_PRLE01000001.1"/>
</dbReference>